<keyword evidence="1" id="KW-0812">Transmembrane</keyword>
<evidence type="ECO:0000256" key="1">
    <source>
        <dbReference type="SAM" id="Phobius"/>
    </source>
</evidence>
<dbReference type="Proteomes" id="UP001187734">
    <property type="component" value="Unassembled WGS sequence"/>
</dbReference>
<keyword evidence="1" id="KW-0472">Membrane</keyword>
<reference evidence="2" key="1">
    <citation type="submission" date="2018-03" db="EMBL/GenBank/DDBJ databases">
        <authorList>
            <person name="Guldener U."/>
        </authorList>
    </citation>
    <scope>NUCLEOTIDE SEQUENCE</scope>
</reference>
<accession>A0AAE8SPR6</accession>
<feature type="transmembrane region" description="Helical" evidence="1">
    <location>
        <begin position="59"/>
        <end position="77"/>
    </location>
</feature>
<comment type="caution">
    <text evidence="2">The sequence shown here is derived from an EMBL/GenBank/DDBJ whole genome shotgun (WGS) entry which is preliminary data.</text>
</comment>
<name>A0AAE8SPR6_9HYPO</name>
<dbReference type="AlphaFoldDB" id="A0AAE8SPR6"/>
<sequence>MPSGGQKAFMQTRLIIHTVHIVRNLTGMKTSVNGQRLFPRFLLPRCKTRRSSKKDSKPYGIVSVIINFFCALAASGVNGLSNSSLETFFAAKVVNISQESYSRKSPQRNEQDLSPVFKDFLYFALKVDPEK</sequence>
<dbReference type="EMBL" id="ONZP01000683">
    <property type="protein sequence ID" value="SPJ89617.1"/>
    <property type="molecule type" value="Genomic_DNA"/>
</dbReference>
<evidence type="ECO:0000313" key="3">
    <source>
        <dbReference type="Proteomes" id="UP001187734"/>
    </source>
</evidence>
<proteinExistence type="predicted"/>
<keyword evidence="1" id="KW-1133">Transmembrane helix</keyword>
<keyword evidence="3" id="KW-1185">Reference proteome</keyword>
<protein>
    <submittedName>
        <fullName evidence="2">Uncharacterized protein</fullName>
    </submittedName>
</protein>
<evidence type="ECO:0000313" key="2">
    <source>
        <dbReference type="EMBL" id="SPJ89617.1"/>
    </source>
</evidence>
<organism evidence="2 3">
    <name type="scientific">Fusarium torulosum</name>
    <dbReference type="NCBI Taxonomy" id="33205"/>
    <lineage>
        <taxon>Eukaryota</taxon>
        <taxon>Fungi</taxon>
        <taxon>Dikarya</taxon>
        <taxon>Ascomycota</taxon>
        <taxon>Pezizomycotina</taxon>
        <taxon>Sordariomycetes</taxon>
        <taxon>Hypocreomycetidae</taxon>
        <taxon>Hypocreales</taxon>
        <taxon>Nectriaceae</taxon>
        <taxon>Fusarium</taxon>
    </lineage>
</organism>
<gene>
    <name evidence="2" type="ORF">FTOL_12978</name>
</gene>